<evidence type="ECO:0000313" key="1">
    <source>
        <dbReference type="EMBL" id="MBQ0600814.1"/>
    </source>
</evidence>
<dbReference type="RefSeq" id="WP_210846221.1">
    <property type="nucleotide sequence ID" value="NZ_JAGKON010000013.1"/>
</dbReference>
<proteinExistence type="predicted"/>
<keyword evidence="2" id="KW-1185">Reference proteome</keyword>
<sequence>MNYETLVSEGVIDLNGYSVANGCKCPSCGSSANYRFFESCNLGCLNPQKATECPTCGYHSCDDECCNICEERSHIETGQAIASRYGITSSVLAYLFLARIETDLMVILAKVKIDFSDYVACDAIPNNVTDDIHRNCSDVINFDQTQFAGLPLARDIKRSIFILLGELNELVHWSDSF</sequence>
<reference evidence="1 2" key="1">
    <citation type="submission" date="2021-03" db="EMBL/GenBank/DDBJ databases">
        <authorList>
            <person name="Stanton E."/>
        </authorList>
    </citation>
    <scope>NUCLEOTIDE SEQUENCE [LARGE SCALE GENOMIC DNA]</scope>
    <source>
        <strain evidence="1 2">2020EL-00037</strain>
    </source>
</reference>
<comment type="caution">
    <text evidence="1">The sequence shown here is derived from an EMBL/GenBank/DDBJ whole genome shotgun (WGS) entry which is preliminary data.</text>
</comment>
<name>A0AAP2BI89_KLEOX</name>
<dbReference type="Proteomes" id="UP000673434">
    <property type="component" value="Unassembled WGS sequence"/>
</dbReference>
<accession>A0AAP2BI89</accession>
<dbReference type="AlphaFoldDB" id="A0AAP2BI89"/>
<evidence type="ECO:0000313" key="2">
    <source>
        <dbReference type="Proteomes" id="UP000673434"/>
    </source>
</evidence>
<dbReference type="EMBL" id="JAGKON010000013">
    <property type="protein sequence ID" value="MBQ0600814.1"/>
    <property type="molecule type" value="Genomic_DNA"/>
</dbReference>
<gene>
    <name evidence="1" type="ORF">J7S78_13535</name>
</gene>
<protein>
    <submittedName>
        <fullName evidence="1">Uncharacterized protein</fullName>
    </submittedName>
</protein>
<organism evidence="1 2">
    <name type="scientific">Klebsiella oxytoca</name>
    <dbReference type="NCBI Taxonomy" id="571"/>
    <lineage>
        <taxon>Bacteria</taxon>
        <taxon>Pseudomonadati</taxon>
        <taxon>Pseudomonadota</taxon>
        <taxon>Gammaproteobacteria</taxon>
        <taxon>Enterobacterales</taxon>
        <taxon>Enterobacteriaceae</taxon>
        <taxon>Klebsiella/Raoultella group</taxon>
        <taxon>Klebsiella</taxon>
    </lineage>
</organism>